<protein>
    <submittedName>
        <fullName evidence="1">Uncharacterized protein</fullName>
    </submittedName>
</protein>
<accession>C5KJS6</accession>
<feature type="non-terminal residue" evidence="1">
    <location>
        <position position="1"/>
    </location>
</feature>
<sequence length="58" mass="6215">FDRAYQQGTQMGTLTSYDAKRGAKLGLSVTAITDPVRASDSEPAAGYRTTACVRVTYP</sequence>
<evidence type="ECO:0000313" key="2">
    <source>
        <dbReference type="Proteomes" id="UP000007800"/>
    </source>
</evidence>
<dbReference type="EMBL" id="GG673648">
    <property type="protein sequence ID" value="EER15184.1"/>
    <property type="molecule type" value="Genomic_DNA"/>
</dbReference>
<evidence type="ECO:0000313" key="1">
    <source>
        <dbReference type="EMBL" id="EER15184.1"/>
    </source>
</evidence>
<keyword evidence="2" id="KW-1185">Reference proteome</keyword>
<dbReference type="AlphaFoldDB" id="C5KJS6"/>
<gene>
    <name evidence="1" type="ORF">Pmar_PMAR006913</name>
</gene>
<reference evidence="1 2" key="1">
    <citation type="submission" date="2008-07" db="EMBL/GenBank/DDBJ databases">
        <authorList>
            <person name="El-Sayed N."/>
            <person name="Caler E."/>
            <person name="Inman J."/>
            <person name="Amedeo P."/>
            <person name="Hass B."/>
            <person name="Wortman J."/>
        </authorList>
    </citation>
    <scope>NUCLEOTIDE SEQUENCE [LARGE SCALE GENOMIC DNA]</scope>
    <source>
        <strain evidence="2">ATCC 50983 / TXsc</strain>
    </source>
</reference>
<proteinExistence type="predicted"/>
<dbReference type="RefSeq" id="XP_002783388.1">
    <property type="nucleotide sequence ID" value="XM_002783342.1"/>
</dbReference>
<organism evidence="2">
    <name type="scientific">Perkinsus marinus (strain ATCC 50983 / TXsc)</name>
    <dbReference type="NCBI Taxonomy" id="423536"/>
    <lineage>
        <taxon>Eukaryota</taxon>
        <taxon>Sar</taxon>
        <taxon>Alveolata</taxon>
        <taxon>Perkinsozoa</taxon>
        <taxon>Perkinsea</taxon>
        <taxon>Perkinsida</taxon>
        <taxon>Perkinsidae</taxon>
        <taxon>Perkinsus</taxon>
    </lineage>
</organism>
<name>C5KJS6_PERM5</name>
<dbReference type="InParanoid" id="C5KJS6"/>
<dbReference type="GeneID" id="9062087"/>
<feature type="non-terminal residue" evidence="1">
    <location>
        <position position="58"/>
    </location>
</feature>
<dbReference type="Proteomes" id="UP000007800">
    <property type="component" value="Unassembled WGS sequence"/>
</dbReference>